<keyword evidence="3" id="KW-1185">Reference proteome</keyword>
<gene>
    <name evidence="2" type="ORF">GCM10011415_01460</name>
</gene>
<evidence type="ECO:0000313" key="3">
    <source>
        <dbReference type="Proteomes" id="UP000617145"/>
    </source>
</evidence>
<reference evidence="2" key="1">
    <citation type="journal article" date="2014" name="Int. J. Syst. Evol. Microbiol.">
        <title>Complete genome sequence of Corynebacterium casei LMG S-19264T (=DSM 44701T), isolated from a smear-ripened cheese.</title>
        <authorList>
            <consortium name="US DOE Joint Genome Institute (JGI-PGF)"/>
            <person name="Walter F."/>
            <person name="Albersmeier A."/>
            <person name="Kalinowski J."/>
            <person name="Ruckert C."/>
        </authorList>
    </citation>
    <scope>NUCLEOTIDE SEQUENCE</scope>
    <source>
        <strain evidence="2">CGMCC 1.15762</strain>
    </source>
</reference>
<keyword evidence="1" id="KW-1133">Transmembrane helix</keyword>
<sequence length="168" mass="17690">MLRDWPSLAHAVAYCAAALFLLTAGGNLACRLLFRLPSLRPAPRSPEMETGTEANAATIAGPDAAGDSGSGQAEARAGRVIGSLERLIVGLGIATQSWQILAAVIALKTVARFKELDDKRFAEYFLVGSLFSLLWAVLVTAGWMAYDRSLGLDLAQMVAVAVGSDPAE</sequence>
<dbReference type="AlphaFoldDB" id="A0A8J2ZFY8"/>
<name>A0A8J2ZFY8_9RHOB</name>
<organism evidence="2 3">
    <name type="scientific">Salipiger pallidus</name>
    <dbReference type="NCBI Taxonomy" id="1775170"/>
    <lineage>
        <taxon>Bacteria</taxon>
        <taxon>Pseudomonadati</taxon>
        <taxon>Pseudomonadota</taxon>
        <taxon>Alphaproteobacteria</taxon>
        <taxon>Rhodobacterales</taxon>
        <taxon>Roseobacteraceae</taxon>
        <taxon>Salipiger</taxon>
    </lineage>
</organism>
<dbReference type="Proteomes" id="UP000617145">
    <property type="component" value="Unassembled WGS sequence"/>
</dbReference>
<accession>A0A8J2ZFY8</accession>
<keyword evidence="1" id="KW-0812">Transmembrane</keyword>
<comment type="caution">
    <text evidence="2">The sequence shown here is derived from an EMBL/GenBank/DDBJ whole genome shotgun (WGS) entry which is preliminary data.</text>
</comment>
<feature type="transmembrane region" description="Helical" evidence="1">
    <location>
        <begin position="87"/>
        <end position="110"/>
    </location>
</feature>
<feature type="transmembrane region" description="Helical" evidence="1">
    <location>
        <begin position="12"/>
        <end position="34"/>
    </location>
</feature>
<reference evidence="2" key="2">
    <citation type="submission" date="2020-09" db="EMBL/GenBank/DDBJ databases">
        <authorList>
            <person name="Sun Q."/>
            <person name="Zhou Y."/>
        </authorList>
    </citation>
    <scope>NUCLEOTIDE SEQUENCE</scope>
    <source>
        <strain evidence="2">CGMCC 1.15762</strain>
    </source>
</reference>
<evidence type="ECO:0000313" key="2">
    <source>
        <dbReference type="EMBL" id="GGG59317.1"/>
    </source>
</evidence>
<proteinExistence type="predicted"/>
<dbReference type="EMBL" id="BMJV01000001">
    <property type="protein sequence ID" value="GGG59317.1"/>
    <property type="molecule type" value="Genomic_DNA"/>
</dbReference>
<evidence type="ECO:0000256" key="1">
    <source>
        <dbReference type="SAM" id="Phobius"/>
    </source>
</evidence>
<protein>
    <submittedName>
        <fullName evidence="2">Uncharacterized protein</fullName>
    </submittedName>
</protein>
<keyword evidence="1" id="KW-0472">Membrane</keyword>
<feature type="transmembrane region" description="Helical" evidence="1">
    <location>
        <begin position="122"/>
        <end position="146"/>
    </location>
</feature>